<feature type="transmembrane region" description="Helical" evidence="1">
    <location>
        <begin position="12"/>
        <end position="36"/>
    </location>
</feature>
<evidence type="ECO:0000313" key="3">
    <source>
        <dbReference type="EMBL" id="MCP1387017.1"/>
    </source>
</evidence>
<feature type="domain" description="VWFA" evidence="2">
    <location>
        <begin position="303"/>
        <end position="473"/>
    </location>
</feature>
<gene>
    <name evidence="3" type="ORF">M5J20_02270</name>
</gene>
<dbReference type="EMBL" id="JAMFTQ010000002">
    <property type="protein sequence ID" value="MCP1387017.1"/>
    <property type="molecule type" value="Genomic_DNA"/>
</dbReference>
<organism evidence="3 4">
    <name type="scientific">Corynebacterium stercoris</name>
    <dbReference type="NCBI Taxonomy" id="2943490"/>
    <lineage>
        <taxon>Bacteria</taxon>
        <taxon>Bacillati</taxon>
        <taxon>Actinomycetota</taxon>
        <taxon>Actinomycetes</taxon>
        <taxon>Mycobacteriales</taxon>
        <taxon>Corynebacteriaceae</taxon>
        <taxon>Corynebacterium</taxon>
    </lineage>
</organism>
<protein>
    <submittedName>
        <fullName evidence="3">VWA domain-containing protein</fullName>
    </submittedName>
</protein>
<evidence type="ECO:0000313" key="4">
    <source>
        <dbReference type="Proteomes" id="UP001204000"/>
    </source>
</evidence>
<dbReference type="Gene3D" id="3.40.50.410">
    <property type="entry name" value="von Willebrand factor, type A domain"/>
    <property type="match status" value="1"/>
</dbReference>
<keyword evidence="4" id="KW-1185">Reference proteome</keyword>
<dbReference type="SMART" id="SM00327">
    <property type="entry name" value="VWA"/>
    <property type="match status" value="1"/>
</dbReference>
<dbReference type="PROSITE" id="PS50234">
    <property type="entry name" value="VWFA"/>
    <property type="match status" value="1"/>
</dbReference>
<comment type="caution">
    <text evidence="3">The sequence shown here is derived from an EMBL/GenBank/DDBJ whole genome shotgun (WGS) entry which is preliminary data.</text>
</comment>
<proteinExistence type="predicted"/>
<dbReference type="SUPFAM" id="SSF53300">
    <property type="entry name" value="vWA-like"/>
    <property type="match status" value="1"/>
</dbReference>
<evidence type="ECO:0000256" key="1">
    <source>
        <dbReference type="SAM" id="Phobius"/>
    </source>
</evidence>
<dbReference type="Proteomes" id="UP001204000">
    <property type="component" value="Unassembled WGS sequence"/>
</dbReference>
<sequence length="473" mass="48356">MGRHSNGKNNYQLSTGAVMALVVALVLTAALIWSIAGRGKDPDSQASGPTSEQTCVSGDLALPIAAANETIGRTLIDAYAASKPVVRDYCVQPVYVDTLADAAVYIAPNTPVTHQELANAGRTAAVAEPEDVAADVVGLATQGAGSEAAPPVDQVRFPIDTPASSAVAASLLTASDNDAVEALTDFRVPSATAVESEAQFIATSEAEAPEGWTFTPLNGAVRYAAIPLNSGDTIDENQSRAGQDFARAAAEQFDADTAPQQPVIAELVWAAALPTGGEALTGDVDSPTGSDEAAVAADGEVLDTLFLLDTSEAMAPYVQAAKQGVAEAAGEVANAGHTVALWNYSSPLSEGVTQGYRRNVGPTPDAAPVQVSVQRFLTGGVPQTREAVAAAVDTVQVPARIVLITTGTADAGDDAAFTEMLRKAREAGVRLAVVHVGEGPQDKALEAAATSRQDAKTADEIAAAIKTAVGTRE</sequence>
<keyword evidence="1" id="KW-0812">Transmembrane</keyword>
<keyword evidence="1" id="KW-0472">Membrane</keyword>
<reference evidence="3" key="1">
    <citation type="submission" date="2022-05" db="EMBL/GenBank/DDBJ databases">
        <title>Corynebacterium sp. TA-R-1 sp. nov., isolated from human feces.</title>
        <authorList>
            <person name="Shamsuzzaman M."/>
            <person name="Dahal R.H."/>
        </authorList>
    </citation>
    <scope>NUCLEOTIDE SEQUENCE</scope>
    <source>
        <strain evidence="3">TA-R-1</strain>
    </source>
</reference>
<dbReference type="RefSeq" id="WP_253575955.1">
    <property type="nucleotide sequence ID" value="NZ_JAMFTQ010000002.1"/>
</dbReference>
<accession>A0ABT1G2R6</accession>
<name>A0ABT1G2R6_9CORY</name>
<keyword evidence="1" id="KW-1133">Transmembrane helix</keyword>
<dbReference type="InterPro" id="IPR036465">
    <property type="entry name" value="vWFA_dom_sf"/>
</dbReference>
<dbReference type="InterPro" id="IPR002035">
    <property type="entry name" value="VWF_A"/>
</dbReference>
<evidence type="ECO:0000259" key="2">
    <source>
        <dbReference type="PROSITE" id="PS50234"/>
    </source>
</evidence>